<feature type="transmembrane region" description="Helical" evidence="9">
    <location>
        <begin position="24"/>
        <end position="49"/>
    </location>
</feature>
<dbReference type="PROSITE" id="PS00237">
    <property type="entry name" value="G_PROTEIN_RECEP_F1_1"/>
    <property type="match status" value="1"/>
</dbReference>
<dbReference type="SUPFAM" id="SSF81321">
    <property type="entry name" value="Family A G protein-coupled receptor-like"/>
    <property type="match status" value="1"/>
</dbReference>
<keyword evidence="5 9" id="KW-0472">Membrane</keyword>
<accession>A0A0L8HIH6</accession>
<evidence type="ECO:0000256" key="5">
    <source>
        <dbReference type="ARBA" id="ARBA00023136"/>
    </source>
</evidence>
<keyword evidence="6 8" id="KW-0675">Receptor</keyword>
<name>A0A0L8HIH6_OCTBM</name>
<keyword evidence="7 8" id="KW-0807">Transducer</keyword>
<feature type="transmembrane region" description="Helical" evidence="9">
    <location>
        <begin position="182"/>
        <end position="206"/>
    </location>
</feature>
<feature type="transmembrane region" description="Helical" evidence="9">
    <location>
        <begin position="268"/>
        <end position="292"/>
    </location>
</feature>
<comment type="similarity">
    <text evidence="8">Belongs to the G-protein coupled receptor 1 family.</text>
</comment>
<dbReference type="PANTHER" id="PTHR24243:SF224">
    <property type="entry name" value="G-PROTEIN COUPLED RECEPTOR 19-RELATED"/>
    <property type="match status" value="1"/>
</dbReference>
<feature type="transmembrane region" description="Helical" evidence="9">
    <location>
        <begin position="312"/>
        <end position="330"/>
    </location>
</feature>
<evidence type="ECO:0000256" key="7">
    <source>
        <dbReference type="ARBA" id="ARBA00023224"/>
    </source>
</evidence>
<evidence type="ECO:0000256" key="6">
    <source>
        <dbReference type="ARBA" id="ARBA00023170"/>
    </source>
</evidence>
<feature type="transmembrane region" description="Helical" evidence="9">
    <location>
        <begin position="99"/>
        <end position="121"/>
    </location>
</feature>
<evidence type="ECO:0000256" key="3">
    <source>
        <dbReference type="ARBA" id="ARBA00022989"/>
    </source>
</evidence>
<dbReference type="Gene3D" id="1.20.1070.10">
    <property type="entry name" value="Rhodopsin 7-helix transmembrane proteins"/>
    <property type="match status" value="1"/>
</dbReference>
<evidence type="ECO:0000256" key="4">
    <source>
        <dbReference type="ARBA" id="ARBA00023040"/>
    </source>
</evidence>
<evidence type="ECO:0000313" key="11">
    <source>
        <dbReference type="EMBL" id="KOF89042.1"/>
    </source>
</evidence>
<reference evidence="11" key="1">
    <citation type="submission" date="2015-07" db="EMBL/GenBank/DDBJ databases">
        <title>MeaNS - Measles Nucleotide Surveillance Program.</title>
        <authorList>
            <person name="Tran T."/>
            <person name="Druce J."/>
        </authorList>
    </citation>
    <scope>NUCLEOTIDE SEQUENCE</scope>
    <source>
        <strain evidence="11">UCB-OBI-ISO-001</strain>
        <tissue evidence="11">Gonad</tissue>
    </source>
</reference>
<feature type="transmembrane region" description="Helical" evidence="9">
    <location>
        <begin position="351"/>
        <end position="377"/>
    </location>
</feature>
<dbReference type="EMBL" id="KQ418059">
    <property type="protein sequence ID" value="KOF89042.1"/>
    <property type="molecule type" value="Genomic_DNA"/>
</dbReference>
<feature type="domain" description="G-protein coupled receptors family 1 profile" evidence="10">
    <location>
        <begin position="42"/>
        <end position="327"/>
    </location>
</feature>
<gene>
    <name evidence="11" type="ORF">OCBIM_22013760mg</name>
</gene>
<evidence type="ECO:0000256" key="1">
    <source>
        <dbReference type="ARBA" id="ARBA00004141"/>
    </source>
</evidence>
<dbReference type="PROSITE" id="PS50262">
    <property type="entry name" value="G_PROTEIN_RECEP_F1_2"/>
    <property type="match status" value="1"/>
</dbReference>
<protein>
    <recommendedName>
        <fullName evidence="10">G-protein coupled receptors family 1 profile domain-containing protein</fullName>
    </recommendedName>
</protein>
<organism evidence="11">
    <name type="scientific">Octopus bimaculoides</name>
    <name type="common">California two-spotted octopus</name>
    <dbReference type="NCBI Taxonomy" id="37653"/>
    <lineage>
        <taxon>Eukaryota</taxon>
        <taxon>Metazoa</taxon>
        <taxon>Spiralia</taxon>
        <taxon>Lophotrochozoa</taxon>
        <taxon>Mollusca</taxon>
        <taxon>Cephalopoda</taxon>
        <taxon>Coleoidea</taxon>
        <taxon>Octopodiformes</taxon>
        <taxon>Octopoda</taxon>
        <taxon>Incirrata</taxon>
        <taxon>Octopodidae</taxon>
        <taxon>Octopus</taxon>
    </lineage>
</organism>
<dbReference type="InterPro" id="IPR017452">
    <property type="entry name" value="GPCR_Rhodpsn_7TM"/>
</dbReference>
<evidence type="ECO:0000256" key="9">
    <source>
        <dbReference type="SAM" id="Phobius"/>
    </source>
</evidence>
<dbReference type="PANTHER" id="PTHR24243">
    <property type="entry name" value="G-PROTEIN COUPLED RECEPTOR"/>
    <property type="match status" value="1"/>
</dbReference>
<feature type="transmembrane region" description="Helical" evidence="9">
    <location>
        <begin position="61"/>
        <end position="87"/>
    </location>
</feature>
<dbReference type="OrthoDB" id="6144223at2759"/>
<keyword evidence="2 8" id="KW-0812">Transmembrane</keyword>
<evidence type="ECO:0000256" key="2">
    <source>
        <dbReference type="ARBA" id="ARBA00022692"/>
    </source>
</evidence>
<sequence>MEQNKSINECVISVEKLNADIVNAYLPIIMFLTISMIIGGTGNFFVTYIYYHKFYPNATKLFIVTLSICDFLICIVCIPMELIVLYYSYIFESDVACPIITSALIVFSIAIDRYLLICKPLKKKISIRKAKKILTVLITISFILSIPTLFLYGQQIRMIRQCGNIAKDCSISSNVIDTVYPVIYHIILATACYSLFIFILVVYILIGKSIWNTYTAKNFKRSSIFDISITTEPSTQNEGMSTDICPIKRSFSLVSVKRASMNPVRTSFILLTITLVWMVTYLPHFAGAFLKVSTKNFTNITSHKDHAIYKSLLYSFYLSSAINPLLYGLFSKRFRKEMRLLFKTLFSRVSAAAFAISAAVGVVVAVFAAAVCMSVAFEKASYFRPLLWTESSKLVCGTIYVALRPSFFSSSQTTGNYFAVRSNRDCYFILSIRKG</sequence>
<feature type="transmembrane region" description="Helical" evidence="9">
    <location>
        <begin position="133"/>
        <end position="152"/>
    </location>
</feature>
<evidence type="ECO:0000259" key="10">
    <source>
        <dbReference type="PROSITE" id="PS50262"/>
    </source>
</evidence>
<keyword evidence="3 9" id="KW-1133">Transmembrane helix</keyword>
<dbReference type="GO" id="GO:0005886">
    <property type="term" value="C:plasma membrane"/>
    <property type="evidence" value="ECO:0007669"/>
    <property type="project" value="TreeGrafter"/>
</dbReference>
<dbReference type="Pfam" id="PF00001">
    <property type="entry name" value="7tm_1"/>
    <property type="match status" value="1"/>
</dbReference>
<dbReference type="PRINTS" id="PR00237">
    <property type="entry name" value="GPCRRHODOPSN"/>
</dbReference>
<dbReference type="AlphaFoldDB" id="A0A0L8HIH6"/>
<keyword evidence="4 8" id="KW-0297">G-protein coupled receptor</keyword>
<evidence type="ECO:0000256" key="8">
    <source>
        <dbReference type="RuleBase" id="RU000688"/>
    </source>
</evidence>
<comment type="subcellular location">
    <subcellularLocation>
        <location evidence="1">Membrane</location>
        <topology evidence="1">Multi-pass membrane protein</topology>
    </subcellularLocation>
</comment>
<dbReference type="InterPro" id="IPR000276">
    <property type="entry name" value="GPCR_Rhodpsn"/>
</dbReference>
<proteinExistence type="inferred from homology"/>
<dbReference type="GO" id="GO:0004930">
    <property type="term" value="F:G protein-coupled receptor activity"/>
    <property type="evidence" value="ECO:0007669"/>
    <property type="project" value="UniProtKB-KW"/>
</dbReference>